<evidence type="ECO:0000313" key="3">
    <source>
        <dbReference type="Proteomes" id="UP000092445"/>
    </source>
</evidence>
<proteinExistence type="predicted"/>
<dbReference type="SUPFAM" id="SSF49265">
    <property type="entry name" value="Fibronectin type III"/>
    <property type="match status" value="1"/>
</dbReference>
<dbReference type="Pfam" id="PF00041">
    <property type="entry name" value="fn3"/>
    <property type="match status" value="1"/>
</dbReference>
<dbReference type="InterPro" id="IPR003961">
    <property type="entry name" value="FN3_dom"/>
</dbReference>
<dbReference type="InterPro" id="IPR036116">
    <property type="entry name" value="FN3_sf"/>
</dbReference>
<reference evidence="3" key="1">
    <citation type="submission" date="2014-03" db="EMBL/GenBank/DDBJ databases">
        <authorList>
            <person name="Aksoy S."/>
            <person name="Warren W."/>
            <person name="Wilson R.K."/>
        </authorList>
    </citation>
    <scope>NUCLEOTIDE SEQUENCE [LARGE SCALE GENOMIC DNA]</scope>
    <source>
        <strain evidence="3">IAEA</strain>
    </source>
</reference>
<dbReference type="Proteomes" id="UP000092445">
    <property type="component" value="Unassembled WGS sequence"/>
</dbReference>
<sequence>MFSTTTTTTTAATTSATATTTEAEAMLFATLCNNTLATRDAAACSTPTGKPVPTSAHNTSSTSVYIAWKPPPPDTILGEFLGYRITYRPRDRNPNDTKEIYIRDSTVEVSNPQSMIFPTIRAGQKELEDSNRTRSLEVEHFVMNTSTVQMLRPFHIGFIFAECSYNLCDAVVVNAVETQQIR</sequence>
<organism evidence="2 3">
    <name type="scientific">Glossina pallidipes</name>
    <name type="common">Tsetse fly</name>
    <dbReference type="NCBI Taxonomy" id="7398"/>
    <lineage>
        <taxon>Eukaryota</taxon>
        <taxon>Metazoa</taxon>
        <taxon>Ecdysozoa</taxon>
        <taxon>Arthropoda</taxon>
        <taxon>Hexapoda</taxon>
        <taxon>Insecta</taxon>
        <taxon>Pterygota</taxon>
        <taxon>Neoptera</taxon>
        <taxon>Endopterygota</taxon>
        <taxon>Diptera</taxon>
        <taxon>Brachycera</taxon>
        <taxon>Muscomorpha</taxon>
        <taxon>Hippoboscoidea</taxon>
        <taxon>Glossinidae</taxon>
        <taxon>Glossina</taxon>
    </lineage>
</organism>
<protein>
    <submittedName>
        <fullName evidence="2">Fibronectin type-III domain-containing protein</fullName>
    </submittedName>
</protein>
<keyword evidence="3" id="KW-1185">Reference proteome</keyword>
<name>A0A1A9ZZ86_GLOPL</name>
<dbReference type="Gene3D" id="2.60.40.10">
    <property type="entry name" value="Immunoglobulins"/>
    <property type="match status" value="1"/>
</dbReference>
<reference evidence="2" key="2">
    <citation type="submission" date="2020-05" db="UniProtKB">
        <authorList>
            <consortium name="EnsemblMetazoa"/>
        </authorList>
    </citation>
    <scope>IDENTIFICATION</scope>
    <source>
        <strain evidence="2">IAEA</strain>
    </source>
</reference>
<accession>A0A1A9ZZ86</accession>
<feature type="domain" description="Fibronectin type-III" evidence="1">
    <location>
        <begin position="50"/>
        <end position="145"/>
    </location>
</feature>
<evidence type="ECO:0000313" key="2">
    <source>
        <dbReference type="EnsemblMetazoa" id="GPAI029522-PA"/>
    </source>
</evidence>
<dbReference type="EnsemblMetazoa" id="GPAI029522-RA">
    <property type="protein sequence ID" value="GPAI029522-PA"/>
    <property type="gene ID" value="GPAI029522"/>
</dbReference>
<dbReference type="STRING" id="7398.A0A1A9ZZ86"/>
<evidence type="ECO:0000259" key="1">
    <source>
        <dbReference type="PROSITE" id="PS50853"/>
    </source>
</evidence>
<dbReference type="AlphaFoldDB" id="A0A1A9ZZ86"/>
<dbReference type="CDD" id="cd00063">
    <property type="entry name" value="FN3"/>
    <property type="match status" value="1"/>
</dbReference>
<dbReference type="PROSITE" id="PS50853">
    <property type="entry name" value="FN3"/>
    <property type="match status" value="1"/>
</dbReference>
<dbReference type="InterPro" id="IPR013783">
    <property type="entry name" value="Ig-like_fold"/>
</dbReference>
<dbReference type="VEuPathDB" id="VectorBase:GPAI029522"/>